<evidence type="ECO:0000256" key="8">
    <source>
        <dbReference type="ARBA" id="ARBA00038089"/>
    </source>
</evidence>
<keyword evidence="7" id="KW-0539">Nucleus</keyword>
<evidence type="ECO:0000313" key="13">
    <source>
        <dbReference type="Proteomes" id="UP001151518"/>
    </source>
</evidence>
<dbReference type="Gene3D" id="3.30.160.60">
    <property type="entry name" value="Classic Zinc Finger"/>
    <property type="match status" value="2"/>
</dbReference>
<dbReference type="GO" id="GO:0045944">
    <property type="term" value="P:positive regulation of transcription by RNA polymerase II"/>
    <property type="evidence" value="ECO:0007669"/>
    <property type="project" value="TreeGrafter"/>
</dbReference>
<evidence type="ECO:0000256" key="10">
    <source>
        <dbReference type="SAM" id="MobiDB-lite"/>
    </source>
</evidence>
<dbReference type="GO" id="GO:0008270">
    <property type="term" value="F:zinc ion binding"/>
    <property type="evidence" value="ECO:0007669"/>
    <property type="project" value="UniProtKB-KW"/>
</dbReference>
<dbReference type="InterPro" id="IPR050806">
    <property type="entry name" value="pacC/RIM101"/>
</dbReference>
<dbReference type="PROSITE" id="PS50157">
    <property type="entry name" value="ZINC_FINGER_C2H2_2"/>
    <property type="match status" value="2"/>
</dbReference>
<dbReference type="PROSITE" id="PS00028">
    <property type="entry name" value="ZINC_FINGER_C2H2_1"/>
    <property type="match status" value="1"/>
</dbReference>
<keyword evidence="3" id="KW-0479">Metal-binding</keyword>
<evidence type="ECO:0000313" key="12">
    <source>
        <dbReference type="EMBL" id="KAJ2678423.1"/>
    </source>
</evidence>
<reference evidence="12" key="1">
    <citation type="submission" date="2022-07" db="EMBL/GenBank/DDBJ databases">
        <title>Phylogenomic reconstructions and comparative analyses of Kickxellomycotina fungi.</title>
        <authorList>
            <person name="Reynolds N.K."/>
            <person name="Stajich J.E."/>
            <person name="Barry K."/>
            <person name="Grigoriev I.V."/>
            <person name="Crous P."/>
            <person name="Smith M.E."/>
        </authorList>
    </citation>
    <scope>NUCLEOTIDE SEQUENCE</scope>
    <source>
        <strain evidence="12">NRRL 3115</strain>
    </source>
</reference>
<dbReference type="OrthoDB" id="6155966at2759"/>
<evidence type="ECO:0000256" key="5">
    <source>
        <dbReference type="ARBA" id="ARBA00022771"/>
    </source>
</evidence>
<feature type="compositionally biased region" description="Low complexity" evidence="10">
    <location>
        <begin position="299"/>
        <end position="317"/>
    </location>
</feature>
<evidence type="ECO:0000256" key="3">
    <source>
        <dbReference type="ARBA" id="ARBA00022723"/>
    </source>
</evidence>
<feature type="region of interest" description="Disordered" evidence="10">
    <location>
        <begin position="189"/>
        <end position="225"/>
    </location>
</feature>
<dbReference type="AlphaFoldDB" id="A0A9W8G959"/>
<sequence length="532" mass="57489">MHMATTNIQALNSHLHIDEQHAADDGFMRCLWVGCTAGAFNDPEVLYEHITSDHVGRKSTGNLCLECKWEGCHVKRSKRDHITSHIRVHVPFKPHRCAHCMKTFKRPQDLKKHEKTHMEEGGTDDASNLHMLSVYNGYAGYAGYMGNGSPGSSNGYTPAHTNTSPTVGSISPIDGQVPLDAASGLYARRRHSPYTPPGNESPLHGYLPHINDNNANYSGASKGNGKRGVEVIEDLYQTLKRTRTNNTSQGLDCLALAVGLREQHSSSSPPSPSCDGGGDSAVSAAVNANDDDDIDAVDVDGSGSGSSTSVSSVLSASTNHNQNNAPLSPPKSSPIFPAGLRQHSSRIDTIISLNNRSPPAVFNKRRSVHEENCGDSALVSAPAQAKEAMSPLPLSSRSPFRSHTFVESSNTVKLPPPISLARSMFCPSSRRDSATDNIALPPPPSMDGVCDSARRNSSNIISSASSNDWNADTPYFPSYPSYSRTFTSSRQTPFSLAKYGLKNNSSLLRPVSRPYRMPLSSLDCYTMDDYDI</sequence>
<evidence type="ECO:0000256" key="2">
    <source>
        <dbReference type="ARBA" id="ARBA00022491"/>
    </source>
</evidence>
<name>A0A9W8G959_9FUNG</name>
<evidence type="ECO:0000256" key="6">
    <source>
        <dbReference type="ARBA" id="ARBA00022833"/>
    </source>
</evidence>
<gene>
    <name evidence="12" type="ORF">GGI25_002408</name>
</gene>
<evidence type="ECO:0000256" key="7">
    <source>
        <dbReference type="ARBA" id="ARBA00023242"/>
    </source>
</evidence>
<comment type="subcellular location">
    <subcellularLocation>
        <location evidence="1">Nucleus</location>
    </subcellularLocation>
</comment>
<feature type="region of interest" description="Disordered" evidence="10">
    <location>
        <begin position="262"/>
        <end position="337"/>
    </location>
</feature>
<dbReference type="SUPFAM" id="SSF57667">
    <property type="entry name" value="beta-beta-alpha zinc fingers"/>
    <property type="match status" value="1"/>
</dbReference>
<dbReference type="InterPro" id="IPR036236">
    <property type="entry name" value="Znf_C2H2_sf"/>
</dbReference>
<feature type="compositionally biased region" description="Acidic residues" evidence="10">
    <location>
        <begin position="289"/>
        <end position="298"/>
    </location>
</feature>
<dbReference type="InterPro" id="IPR013087">
    <property type="entry name" value="Znf_C2H2_type"/>
</dbReference>
<keyword evidence="2" id="KW-0678">Repressor</keyword>
<dbReference type="SMART" id="SM00355">
    <property type="entry name" value="ZnF_C2H2"/>
    <property type="match status" value="3"/>
</dbReference>
<feature type="compositionally biased region" description="Polar residues" evidence="10">
    <location>
        <begin position="211"/>
        <end position="221"/>
    </location>
</feature>
<dbReference type="PANTHER" id="PTHR47257:SF1">
    <property type="entry name" value="PH-RESPONSE TRANSCRIPTION FACTOR PACC_RIM101"/>
    <property type="match status" value="1"/>
</dbReference>
<evidence type="ECO:0000256" key="1">
    <source>
        <dbReference type="ARBA" id="ARBA00004123"/>
    </source>
</evidence>
<feature type="domain" description="C2H2-type" evidence="11">
    <location>
        <begin position="95"/>
        <end position="122"/>
    </location>
</feature>
<keyword evidence="4" id="KW-0677">Repeat</keyword>
<dbReference type="GO" id="GO:0005634">
    <property type="term" value="C:nucleus"/>
    <property type="evidence" value="ECO:0007669"/>
    <property type="project" value="UniProtKB-SubCell"/>
</dbReference>
<protein>
    <recommendedName>
        <fullName evidence="11">C2H2-type domain-containing protein</fullName>
    </recommendedName>
</protein>
<dbReference type="EMBL" id="JANBTW010000021">
    <property type="protein sequence ID" value="KAJ2678423.1"/>
    <property type="molecule type" value="Genomic_DNA"/>
</dbReference>
<evidence type="ECO:0000259" key="11">
    <source>
        <dbReference type="PROSITE" id="PS50157"/>
    </source>
</evidence>
<accession>A0A9W8G959</accession>
<dbReference type="PANTHER" id="PTHR47257">
    <property type="entry name" value="PH-RESPONSE TRANSCRIPTION FACTOR PACC/RIM101"/>
    <property type="match status" value="1"/>
</dbReference>
<keyword evidence="5 9" id="KW-0863">Zinc-finger</keyword>
<comment type="similarity">
    <text evidence="8">Belongs to the pacC/RIM101 family.</text>
</comment>
<evidence type="ECO:0000256" key="9">
    <source>
        <dbReference type="PROSITE-ProRule" id="PRU00042"/>
    </source>
</evidence>
<evidence type="ECO:0000256" key="4">
    <source>
        <dbReference type="ARBA" id="ARBA00022737"/>
    </source>
</evidence>
<proteinExistence type="inferred from homology"/>
<dbReference type="Proteomes" id="UP001151518">
    <property type="component" value="Unassembled WGS sequence"/>
</dbReference>
<feature type="domain" description="C2H2-type" evidence="11">
    <location>
        <begin position="65"/>
        <end position="94"/>
    </location>
</feature>
<organism evidence="12 13">
    <name type="scientific">Coemansia spiralis</name>
    <dbReference type="NCBI Taxonomy" id="417178"/>
    <lineage>
        <taxon>Eukaryota</taxon>
        <taxon>Fungi</taxon>
        <taxon>Fungi incertae sedis</taxon>
        <taxon>Zoopagomycota</taxon>
        <taxon>Kickxellomycotina</taxon>
        <taxon>Kickxellomycetes</taxon>
        <taxon>Kickxellales</taxon>
        <taxon>Kickxellaceae</taxon>
        <taxon>Coemansia</taxon>
    </lineage>
</organism>
<comment type="caution">
    <text evidence="12">The sequence shown here is derived from an EMBL/GenBank/DDBJ whole genome shotgun (WGS) entry which is preliminary data.</text>
</comment>
<keyword evidence="6" id="KW-0862">Zinc</keyword>